<dbReference type="Proteomes" id="UP000236000">
    <property type="component" value="Unassembled WGS sequence"/>
</dbReference>
<protein>
    <recommendedName>
        <fullName evidence="2">Acyltransferase 3 domain-containing protein</fullName>
    </recommendedName>
</protein>
<dbReference type="InterPro" id="IPR050879">
    <property type="entry name" value="Acyltransferase_3"/>
</dbReference>
<accession>A0A2N8HFQ8</accession>
<evidence type="ECO:0000259" key="2">
    <source>
        <dbReference type="Pfam" id="PF01757"/>
    </source>
</evidence>
<dbReference type="AlphaFoldDB" id="A0A2N8HFQ8"/>
<dbReference type="EMBL" id="PJKA01000004">
    <property type="protein sequence ID" value="PNC19388.1"/>
    <property type="molecule type" value="Genomic_DNA"/>
</dbReference>
<dbReference type="GO" id="GO:0009103">
    <property type="term" value="P:lipopolysaccharide biosynthetic process"/>
    <property type="evidence" value="ECO:0007669"/>
    <property type="project" value="TreeGrafter"/>
</dbReference>
<feature type="transmembrane region" description="Helical" evidence="1">
    <location>
        <begin position="304"/>
        <end position="327"/>
    </location>
</feature>
<keyword evidence="1" id="KW-0812">Transmembrane</keyword>
<feature type="domain" description="Acyltransferase 3" evidence="2">
    <location>
        <begin position="6"/>
        <end position="324"/>
    </location>
</feature>
<proteinExistence type="predicted"/>
<feature type="transmembrane region" description="Helical" evidence="1">
    <location>
        <begin position="32"/>
        <end position="49"/>
    </location>
</feature>
<organism evidence="3 4">
    <name type="scientific">Akkermansia muciniphila</name>
    <dbReference type="NCBI Taxonomy" id="239935"/>
    <lineage>
        <taxon>Bacteria</taxon>
        <taxon>Pseudomonadati</taxon>
        <taxon>Verrucomicrobiota</taxon>
        <taxon>Verrucomicrobiia</taxon>
        <taxon>Verrucomicrobiales</taxon>
        <taxon>Akkermansiaceae</taxon>
        <taxon>Akkermansia</taxon>
    </lineage>
</organism>
<feature type="transmembrane region" description="Helical" evidence="1">
    <location>
        <begin position="70"/>
        <end position="87"/>
    </location>
</feature>
<dbReference type="PANTHER" id="PTHR23028">
    <property type="entry name" value="ACETYLTRANSFERASE"/>
    <property type="match status" value="1"/>
</dbReference>
<feature type="transmembrane region" description="Helical" evidence="1">
    <location>
        <begin position="171"/>
        <end position="190"/>
    </location>
</feature>
<feature type="transmembrane region" description="Helical" evidence="1">
    <location>
        <begin position="232"/>
        <end position="250"/>
    </location>
</feature>
<sequence>MLPVRNYGLDLLRILLCLTVVIFHYRGCKDCGGSVAVDGFFVLSGFLAVRSSGAESGGIGNYYRKKAWRLLPVMIVAWAIGNAILFFEGRPVPAWPGIKLLVIAPTLALAQMMENASVWFIGCIVAFLALFPWLRRCYGKKLFMWILAASVLFALVRSGMRPFAVNESGGLYYQVTFRLWQFLLGMWCASWNMERWKISWRWFWIGTGAAWLLASSMIRWRGIGALNYSFPGYVVSSGIFALCIASLWSVRLPSLSRPVLKWVGIGAGMTYALFLFHIPVKLGMDVMFRMMREVWKVDFREEEFPVLFWGIALCISSVLAYFIYQYVEVRWVGRKLKKELEARHDVPERAGENETEEIFRKR</sequence>
<feature type="transmembrane region" description="Helical" evidence="1">
    <location>
        <begin position="116"/>
        <end position="135"/>
    </location>
</feature>
<reference evidence="3 4" key="1">
    <citation type="journal article" date="2017" name="BMC Genomics">
        <title>Genome sequencing of 39 Akkermansia muciniphila isolates reveals its population structure, genomic and functional diverisity, and global distribution in mammalian gut microbiotas.</title>
        <authorList>
            <person name="Guo X."/>
            <person name="Li S."/>
            <person name="Zhang J."/>
            <person name="Wu F."/>
            <person name="Li X."/>
            <person name="Wu D."/>
            <person name="Zhang M."/>
            <person name="Ou Z."/>
            <person name="Jie Z."/>
            <person name="Yan Q."/>
            <person name="Li P."/>
            <person name="Yi J."/>
            <person name="Peng Y."/>
        </authorList>
    </citation>
    <scope>NUCLEOTIDE SEQUENCE [LARGE SCALE GENOMIC DNA]</scope>
    <source>
        <strain evidence="3 4">GP24</strain>
    </source>
</reference>
<feature type="transmembrane region" description="Helical" evidence="1">
    <location>
        <begin position="262"/>
        <end position="284"/>
    </location>
</feature>
<dbReference type="GO" id="GO:0016747">
    <property type="term" value="F:acyltransferase activity, transferring groups other than amino-acyl groups"/>
    <property type="evidence" value="ECO:0007669"/>
    <property type="project" value="InterPro"/>
</dbReference>
<evidence type="ECO:0000256" key="1">
    <source>
        <dbReference type="SAM" id="Phobius"/>
    </source>
</evidence>
<feature type="transmembrane region" description="Helical" evidence="1">
    <location>
        <begin position="7"/>
        <end position="26"/>
    </location>
</feature>
<dbReference type="RefSeq" id="WP_102712286.1">
    <property type="nucleotide sequence ID" value="NZ_PJKA01000004.1"/>
</dbReference>
<evidence type="ECO:0000313" key="3">
    <source>
        <dbReference type="EMBL" id="PNC19388.1"/>
    </source>
</evidence>
<feature type="transmembrane region" description="Helical" evidence="1">
    <location>
        <begin position="142"/>
        <end position="159"/>
    </location>
</feature>
<keyword evidence="1" id="KW-0472">Membrane</keyword>
<feature type="transmembrane region" description="Helical" evidence="1">
    <location>
        <begin position="202"/>
        <end position="220"/>
    </location>
</feature>
<dbReference type="PANTHER" id="PTHR23028:SF53">
    <property type="entry name" value="ACYL_TRANSF_3 DOMAIN-CONTAINING PROTEIN"/>
    <property type="match status" value="1"/>
</dbReference>
<evidence type="ECO:0000313" key="4">
    <source>
        <dbReference type="Proteomes" id="UP000236000"/>
    </source>
</evidence>
<name>A0A2N8HFQ8_9BACT</name>
<keyword evidence="1" id="KW-1133">Transmembrane helix</keyword>
<dbReference type="GO" id="GO:0016020">
    <property type="term" value="C:membrane"/>
    <property type="evidence" value="ECO:0007669"/>
    <property type="project" value="TreeGrafter"/>
</dbReference>
<gene>
    <name evidence="3" type="ORF">CXU22_02590</name>
</gene>
<dbReference type="InterPro" id="IPR002656">
    <property type="entry name" value="Acyl_transf_3_dom"/>
</dbReference>
<comment type="caution">
    <text evidence="3">The sequence shown here is derived from an EMBL/GenBank/DDBJ whole genome shotgun (WGS) entry which is preliminary data.</text>
</comment>
<dbReference type="Pfam" id="PF01757">
    <property type="entry name" value="Acyl_transf_3"/>
    <property type="match status" value="1"/>
</dbReference>
<dbReference type="OrthoDB" id="290051at2"/>